<feature type="region of interest" description="Disordered" evidence="1">
    <location>
        <begin position="755"/>
        <end position="819"/>
    </location>
</feature>
<dbReference type="AlphaFoldDB" id="A0A1B9I9T2"/>
<feature type="compositionally biased region" description="Polar residues" evidence="1">
    <location>
        <begin position="728"/>
        <end position="738"/>
    </location>
</feature>
<feature type="compositionally biased region" description="Basic and acidic residues" evidence="1">
    <location>
        <begin position="673"/>
        <end position="686"/>
    </location>
</feature>
<feature type="compositionally biased region" description="Low complexity" evidence="1">
    <location>
        <begin position="637"/>
        <end position="669"/>
    </location>
</feature>
<feature type="compositionally biased region" description="Polar residues" evidence="1">
    <location>
        <begin position="86"/>
        <end position="104"/>
    </location>
</feature>
<feature type="compositionally biased region" description="Polar residues" evidence="1">
    <location>
        <begin position="844"/>
        <end position="853"/>
    </location>
</feature>
<feature type="region of interest" description="Disordered" evidence="1">
    <location>
        <begin position="75"/>
        <end position="132"/>
    </location>
</feature>
<evidence type="ECO:0000256" key="1">
    <source>
        <dbReference type="SAM" id="MobiDB-lite"/>
    </source>
</evidence>
<feature type="compositionally biased region" description="Polar residues" evidence="1">
    <location>
        <begin position="165"/>
        <end position="192"/>
    </location>
</feature>
<feature type="compositionally biased region" description="Polar residues" evidence="1">
    <location>
        <begin position="780"/>
        <end position="818"/>
    </location>
</feature>
<feature type="compositionally biased region" description="Polar residues" evidence="1">
    <location>
        <begin position="861"/>
        <end position="871"/>
    </location>
</feature>
<dbReference type="EMBL" id="CP144522">
    <property type="protein sequence ID" value="WWC69519.1"/>
    <property type="molecule type" value="Genomic_DNA"/>
</dbReference>
<feature type="region of interest" description="Disordered" evidence="1">
    <location>
        <begin position="433"/>
        <end position="457"/>
    </location>
</feature>
<feature type="compositionally biased region" description="Polar residues" evidence="1">
    <location>
        <begin position="1077"/>
        <end position="1086"/>
    </location>
</feature>
<feature type="compositionally biased region" description="Low complexity" evidence="1">
    <location>
        <begin position="1097"/>
        <end position="1110"/>
    </location>
</feature>
<evidence type="ECO:0000313" key="4">
    <source>
        <dbReference type="Proteomes" id="UP000094020"/>
    </source>
</evidence>
<dbReference type="OrthoDB" id="2563793at2759"/>
<feature type="compositionally biased region" description="Polar residues" evidence="1">
    <location>
        <begin position="437"/>
        <end position="457"/>
    </location>
</feature>
<proteinExistence type="predicted"/>
<feature type="compositionally biased region" description="Polar residues" evidence="1">
    <location>
        <begin position="1"/>
        <end position="20"/>
    </location>
</feature>
<feature type="compositionally biased region" description="Basic and acidic residues" evidence="1">
    <location>
        <begin position="1019"/>
        <end position="1028"/>
    </location>
</feature>
<dbReference type="Proteomes" id="UP000094020">
    <property type="component" value="Chromosome 4"/>
</dbReference>
<dbReference type="RefSeq" id="XP_019013469.1">
    <property type="nucleotide sequence ID" value="XM_019153308.1"/>
</dbReference>
<feature type="region of interest" description="Disordered" evidence="1">
    <location>
        <begin position="151"/>
        <end position="197"/>
    </location>
</feature>
<dbReference type="GeneID" id="30169905"/>
<feature type="compositionally biased region" description="Polar residues" evidence="1">
    <location>
        <begin position="1148"/>
        <end position="1161"/>
    </location>
</feature>
<feature type="region of interest" description="Disordered" evidence="1">
    <location>
        <begin position="996"/>
        <end position="1188"/>
    </location>
</feature>
<feature type="compositionally biased region" description="Basic and acidic residues" evidence="1">
    <location>
        <begin position="310"/>
        <end position="320"/>
    </location>
</feature>
<protein>
    <submittedName>
        <fullName evidence="2">Uncharacterized protein</fullName>
    </submittedName>
</protein>
<feature type="region of interest" description="Disordered" evidence="1">
    <location>
        <begin position="477"/>
        <end position="541"/>
    </location>
</feature>
<gene>
    <name evidence="2" type="ORF">I206_01536</name>
    <name evidence="3" type="ORF">I206_103461</name>
</gene>
<accession>A0A1B9I9T2</accession>
<feature type="compositionally biased region" description="Polar residues" evidence="1">
    <location>
        <begin position="30"/>
        <end position="53"/>
    </location>
</feature>
<feature type="compositionally biased region" description="Polar residues" evidence="1">
    <location>
        <begin position="621"/>
        <end position="636"/>
    </location>
</feature>
<sequence>MDRQSSVFSKLRSRNTYDSINNDDEWYIPYNSSSRPTIPTRQSGIGLSPVSPTKPNHSMNAMFSNVFASSNNATAGPSTMKAFPSRPSSTPMNTYSSTYNNQSGRRLDKSPSYNSLSDAKISDRIPSSSSVPTGLQAQNILFSPLNRELRASASQKQSKAYPLSPFNSNPVQRSQPLGSQTQRQRTVSVPKSKTSRKYSAANPYEYKAENKRWAVPTMCDMFLLPRPTLLPHDITPPTTPEDEINNKRLSINSVESTSTANHKAVLEKGRHREEEREEWANLIKRRGRSLSLGSTAPPPGAPIIGSARARSRERSADGNRRSRSNSIIRALTPSLSLRKRSASFGSRLTAGTAGNSRKSSMTRKESNRKTNVNRRNSGRDINKDSSFLNIDHDAFRANQNFVNSKDYGIPQSHRMPTARSPSDDYVYISQNARKRSTSMPYSTNSVQTRSDPLLSNFNDDVESRYPTMDIPAGRSLQFKHPSIADRGDRGGVVIITKSPQKRNTLRSSNTYRPPAPLNLSKPLPDIPKEDDSPVLPESGPFISLTDEIGIAISPNIGEFEKEKISGEDDHLDKDATPKSAPQSMDPKSPSTPSKSRLSDGGSATARAFLAKQQQRARTKRAFQSPTQGPRSNNPQRLSAGSGTLTTASTPTTASTSISSVLSPASSTTSIRSDGPRRKTALEEAIGRSRASSVGILEAQQSRFSPTRIALLQDRPNTGDLSKRPNRTYGPTSGNNTSVHPPIKATLNLPEHINTEDQNRFSSPDLGHSLSSPPLDYPISTVPSPRTKSSFMDVAPSSSSKVNQTTISPQPTSLGSNLRPTMVHGESTASKMTVYTDASEGWNRLGSSPHSTPLSDRKDRLSASNSEDSPGQTPDDRDFQGLFFRTPADRNGSFSATPVPEQYAPYQITMDLPKIVPEGTVPVGLGYDMDPTSRQSHIIVGDERRPSDGSESTAELTTPNMAESTQMPSQYMTFLDPLVRGDSLSARNGRIQQQLMAPWVNRPITPEAPVGEEEDDDDDGRSINTHDTHGTAVPILSEGHEFPFPRSQETIRSLAQIEREGESECATESTPDGKRRLSINSTSQSHAPLSPGTFGIKQQQQQDDSSTTTTTNLKHNPPSTFQHYTLNPQSAHSANYRLSPNSPARKGRSSFSTAHSPVNDHSLSPIPGNDHRHSAAVSFFDDFPTPPSN</sequence>
<reference evidence="3" key="2">
    <citation type="submission" date="2013-07" db="EMBL/GenBank/DDBJ databases">
        <authorList>
            <consortium name="The Broad Institute Genome Sequencing Platform"/>
            <person name="Cuomo C."/>
            <person name="Litvintseva A."/>
            <person name="Chen Y."/>
            <person name="Heitman J."/>
            <person name="Sun S."/>
            <person name="Springer D."/>
            <person name="Dromer F."/>
            <person name="Young S.K."/>
            <person name="Zeng Q."/>
            <person name="Gargeya S."/>
            <person name="Fitzgerald M."/>
            <person name="Abouelleil A."/>
            <person name="Alvarado L."/>
            <person name="Berlin A.M."/>
            <person name="Chapman S.B."/>
            <person name="Dewar J."/>
            <person name="Goldberg J."/>
            <person name="Griggs A."/>
            <person name="Gujja S."/>
            <person name="Hansen M."/>
            <person name="Howarth C."/>
            <person name="Imamovic A."/>
            <person name="Larimer J."/>
            <person name="McCowan C."/>
            <person name="Murphy C."/>
            <person name="Pearson M."/>
            <person name="Priest M."/>
            <person name="Roberts A."/>
            <person name="Saif S."/>
            <person name="Shea T."/>
            <person name="Sykes S."/>
            <person name="Wortman J."/>
            <person name="Nusbaum C."/>
            <person name="Birren B."/>
        </authorList>
    </citation>
    <scope>NUCLEOTIDE SEQUENCE</scope>
    <source>
        <strain evidence="3">CBS 10737</strain>
    </source>
</reference>
<organism evidence="2">
    <name type="scientific">Kwoniella pini CBS 10737</name>
    <dbReference type="NCBI Taxonomy" id="1296096"/>
    <lineage>
        <taxon>Eukaryota</taxon>
        <taxon>Fungi</taxon>
        <taxon>Dikarya</taxon>
        <taxon>Basidiomycota</taxon>
        <taxon>Agaricomycotina</taxon>
        <taxon>Tremellomycetes</taxon>
        <taxon>Tremellales</taxon>
        <taxon>Cryptococcaceae</taxon>
        <taxon>Kwoniella</taxon>
    </lineage>
</organism>
<dbReference type="KEGG" id="kpin:30169905"/>
<feature type="compositionally biased region" description="Polar residues" evidence="1">
    <location>
        <begin position="1111"/>
        <end position="1141"/>
    </location>
</feature>
<keyword evidence="4" id="KW-1185">Reference proteome</keyword>
<reference evidence="3" key="4">
    <citation type="submission" date="2024-02" db="EMBL/GenBank/DDBJ databases">
        <title>Comparative genomics of Cryptococcus and Kwoniella reveals pathogenesis evolution and contrasting modes of karyotype evolution via chromosome fusion or intercentromeric recombination.</title>
        <authorList>
            <person name="Coelho M.A."/>
            <person name="David-Palma M."/>
            <person name="Shea T."/>
            <person name="Bowers K."/>
            <person name="McGinley-Smith S."/>
            <person name="Mohammad A.W."/>
            <person name="Gnirke A."/>
            <person name="Yurkov A.M."/>
            <person name="Nowrousian M."/>
            <person name="Sun S."/>
            <person name="Cuomo C.A."/>
            <person name="Heitman J."/>
        </authorList>
    </citation>
    <scope>NUCLEOTIDE SEQUENCE</scope>
    <source>
        <strain evidence="3">CBS 10737</strain>
    </source>
</reference>
<feature type="region of interest" description="Disordered" evidence="1">
    <location>
        <begin position="568"/>
        <end position="740"/>
    </location>
</feature>
<evidence type="ECO:0000313" key="3">
    <source>
        <dbReference type="EMBL" id="WWC69519.1"/>
    </source>
</evidence>
<feature type="region of interest" description="Disordered" evidence="1">
    <location>
        <begin position="839"/>
        <end position="897"/>
    </location>
</feature>
<feature type="region of interest" description="Disordered" evidence="1">
    <location>
        <begin position="289"/>
        <end position="385"/>
    </location>
</feature>
<reference evidence="2" key="3">
    <citation type="submission" date="2016-07" db="EMBL/GenBank/DDBJ databases">
        <title>Evolution of pathogenesis and genome organization in the Tremellales.</title>
        <authorList>
            <person name="Cuomo C."/>
            <person name="Litvintseva A."/>
            <person name="Heitman J."/>
            <person name="Chen Y."/>
            <person name="Sun S."/>
            <person name="Springer D."/>
            <person name="Dromer F."/>
            <person name="Young S."/>
            <person name="Zeng Q."/>
            <person name="Chapman S."/>
            <person name="Gujja S."/>
            <person name="Saif S."/>
            <person name="Birren B."/>
        </authorList>
    </citation>
    <scope>NUCLEOTIDE SEQUENCE</scope>
    <source>
        <strain evidence="2">CBS 10737</strain>
    </source>
</reference>
<evidence type="ECO:0000313" key="2">
    <source>
        <dbReference type="EMBL" id="OCF52250.1"/>
    </source>
</evidence>
<dbReference type="EMBL" id="KI894008">
    <property type="protein sequence ID" value="OCF52250.1"/>
    <property type="molecule type" value="Genomic_DNA"/>
</dbReference>
<dbReference type="STRING" id="1296096.A0A1B9I9T2"/>
<name>A0A1B9I9T2_9TREE</name>
<reference evidence="2" key="1">
    <citation type="submission" date="2013-07" db="EMBL/GenBank/DDBJ databases">
        <title>The Genome Sequence of Cryptococcus pinus CBS10737.</title>
        <authorList>
            <consortium name="The Broad Institute Genome Sequencing Platform"/>
            <person name="Cuomo C."/>
            <person name="Litvintseva A."/>
            <person name="Chen Y."/>
            <person name="Heitman J."/>
            <person name="Sun S."/>
            <person name="Springer D."/>
            <person name="Dromer F."/>
            <person name="Young S.K."/>
            <person name="Zeng Q."/>
            <person name="Gargeya S."/>
            <person name="Fitzgerald M."/>
            <person name="Abouelleil A."/>
            <person name="Alvarado L."/>
            <person name="Berlin A.M."/>
            <person name="Chapman S.B."/>
            <person name="Dewar J."/>
            <person name="Goldberg J."/>
            <person name="Griggs A."/>
            <person name="Gujja S."/>
            <person name="Hansen M."/>
            <person name="Howarth C."/>
            <person name="Imamovic A."/>
            <person name="Larimer J."/>
            <person name="McCowan C."/>
            <person name="Murphy C."/>
            <person name="Pearson M."/>
            <person name="Priest M."/>
            <person name="Roberts A."/>
            <person name="Saif S."/>
            <person name="Shea T."/>
            <person name="Sykes S."/>
            <person name="Wortman J."/>
            <person name="Nusbaum C."/>
            <person name="Birren B."/>
        </authorList>
    </citation>
    <scope>NUCLEOTIDE SEQUENCE [LARGE SCALE GENOMIC DNA]</scope>
    <source>
        <strain evidence="2">CBS 10737</strain>
    </source>
</reference>
<feature type="region of interest" description="Disordered" evidence="1">
    <location>
        <begin position="1"/>
        <end position="53"/>
    </location>
</feature>
<feature type="compositionally biased region" description="Acidic residues" evidence="1">
    <location>
        <begin position="1009"/>
        <end position="1018"/>
    </location>
</feature>